<name>A0A934NHD2_9BACT</name>
<dbReference type="RefSeq" id="WP_338179179.1">
    <property type="nucleotide sequence ID" value="NZ_JAEKNQ010000035.1"/>
</dbReference>
<dbReference type="PANTHER" id="PTHR21666:SF289">
    <property type="entry name" value="L-ALA--D-GLU ENDOPEPTIDASE"/>
    <property type="match status" value="1"/>
</dbReference>
<feature type="signal peptide" evidence="2">
    <location>
        <begin position="1"/>
        <end position="21"/>
    </location>
</feature>
<evidence type="ECO:0000259" key="3">
    <source>
        <dbReference type="Pfam" id="PF01551"/>
    </source>
</evidence>
<comment type="caution">
    <text evidence="4">The sequence shown here is derived from an EMBL/GenBank/DDBJ whole genome shotgun (WGS) entry which is preliminary data.</text>
</comment>
<dbReference type="Proteomes" id="UP000620075">
    <property type="component" value="Unassembled WGS sequence"/>
</dbReference>
<dbReference type="PANTHER" id="PTHR21666">
    <property type="entry name" value="PEPTIDASE-RELATED"/>
    <property type="match status" value="1"/>
</dbReference>
<dbReference type="SUPFAM" id="SSF51261">
    <property type="entry name" value="Duplicated hybrid motif"/>
    <property type="match status" value="1"/>
</dbReference>
<evidence type="ECO:0000256" key="1">
    <source>
        <dbReference type="ARBA" id="ARBA00022729"/>
    </source>
</evidence>
<protein>
    <submittedName>
        <fullName evidence="4">M23 family metallopeptidase</fullName>
    </submittedName>
</protein>
<feature type="chain" id="PRO_5037496261" evidence="2">
    <location>
        <begin position="22"/>
        <end position="179"/>
    </location>
</feature>
<dbReference type="EMBL" id="JAEKNQ010000035">
    <property type="protein sequence ID" value="MBJ7603337.1"/>
    <property type="molecule type" value="Genomic_DNA"/>
</dbReference>
<organism evidence="4 5">
    <name type="scientific">Candidatus Dormiibacter inghamiae</name>
    <dbReference type="NCBI Taxonomy" id="3127013"/>
    <lineage>
        <taxon>Bacteria</taxon>
        <taxon>Bacillati</taxon>
        <taxon>Candidatus Dormiibacterota</taxon>
        <taxon>Candidatus Dormibacteria</taxon>
        <taxon>Candidatus Dormibacterales</taxon>
        <taxon>Candidatus Dormibacteraceae</taxon>
        <taxon>Candidatus Dormiibacter</taxon>
    </lineage>
</organism>
<keyword evidence="1 2" id="KW-0732">Signal</keyword>
<dbReference type="InterPro" id="IPR050570">
    <property type="entry name" value="Cell_wall_metabolism_enzyme"/>
</dbReference>
<reference evidence="4 5" key="1">
    <citation type="submission" date="2020-10" db="EMBL/GenBank/DDBJ databases">
        <title>Ca. Dormibacterota MAGs.</title>
        <authorList>
            <person name="Montgomery K."/>
        </authorList>
    </citation>
    <scope>NUCLEOTIDE SEQUENCE [LARGE SCALE GENOMIC DNA]</scope>
    <source>
        <strain evidence="4">SC8811_S16_3</strain>
    </source>
</reference>
<dbReference type="Pfam" id="PF01551">
    <property type="entry name" value="Peptidase_M23"/>
    <property type="match status" value="1"/>
</dbReference>
<dbReference type="Gene3D" id="2.70.70.10">
    <property type="entry name" value="Glucose Permease (Domain IIA)"/>
    <property type="match status" value="1"/>
</dbReference>
<sequence>MAVKFVLVGIAIAAVASMLGAAPRQHTIPVAAGAPSGPAPAHLLLPVRGAVVTQPFGCTEFTLEPFTFACPSRHIHTGLDLAAPIGTPIYAAADGRVQVINSGAGGYGLHVQLTHAGGLFTLYGHLSSAEVTAGQLVTAGSEIGRMGSTGMSTGSHLHFEVRRDGRPVDPVPFLSASLS</sequence>
<evidence type="ECO:0000313" key="4">
    <source>
        <dbReference type="EMBL" id="MBJ7603337.1"/>
    </source>
</evidence>
<dbReference type="CDD" id="cd12797">
    <property type="entry name" value="M23_peptidase"/>
    <property type="match status" value="1"/>
</dbReference>
<proteinExistence type="predicted"/>
<dbReference type="InterPro" id="IPR011055">
    <property type="entry name" value="Dup_hybrid_motif"/>
</dbReference>
<feature type="domain" description="M23ase beta-sheet core" evidence="3">
    <location>
        <begin position="75"/>
        <end position="170"/>
    </location>
</feature>
<accession>A0A934NHD2</accession>
<evidence type="ECO:0000256" key="2">
    <source>
        <dbReference type="SAM" id="SignalP"/>
    </source>
</evidence>
<evidence type="ECO:0000313" key="5">
    <source>
        <dbReference type="Proteomes" id="UP000620075"/>
    </source>
</evidence>
<dbReference type="AlphaFoldDB" id="A0A934NHD2"/>
<gene>
    <name evidence="4" type="ORF">JF888_09155</name>
</gene>
<dbReference type="InterPro" id="IPR016047">
    <property type="entry name" value="M23ase_b-sheet_dom"/>
</dbReference>
<dbReference type="GO" id="GO:0004222">
    <property type="term" value="F:metalloendopeptidase activity"/>
    <property type="evidence" value="ECO:0007669"/>
    <property type="project" value="TreeGrafter"/>
</dbReference>